<dbReference type="SUPFAM" id="SSF55781">
    <property type="entry name" value="GAF domain-like"/>
    <property type="match status" value="1"/>
</dbReference>
<dbReference type="GO" id="GO:0005829">
    <property type="term" value="C:cytosol"/>
    <property type="evidence" value="ECO:0007669"/>
    <property type="project" value="TreeGrafter"/>
</dbReference>
<dbReference type="PANTHER" id="PTHR21021">
    <property type="entry name" value="GAF/PUTATIVE CYTOSKELETAL PROTEIN"/>
    <property type="match status" value="1"/>
</dbReference>
<gene>
    <name evidence="3" type="ORF">SDC9_50055</name>
</gene>
<name>A0A644WJX8_9ZZZZ</name>
<reference evidence="3" key="1">
    <citation type="submission" date="2019-08" db="EMBL/GenBank/DDBJ databases">
        <authorList>
            <person name="Kucharzyk K."/>
            <person name="Murdoch R.W."/>
            <person name="Higgins S."/>
            <person name="Loffler F."/>
        </authorList>
    </citation>
    <scope>NUCLEOTIDE SEQUENCE</scope>
</reference>
<dbReference type="GO" id="GO:0033745">
    <property type="term" value="F:L-methionine-(R)-S-oxide reductase activity"/>
    <property type="evidence" value="ECO:0007669"/>
    <property type="project" value="TreeGrafter"/>
</dbReference>
<dbReference type="InterPro" id="IPR051330">
    <property type="entry name" value="Phosphatase_reg/MetRdx"/>
</dbReference>
<dbReference type="Gene3D" id="3.30.450.40">
    <property type="match status" value="1"/>
</dbReference>
<feature type="domain" description="GAF" evidence="2">
    <location>
        <begin position="40"/>
        <end position="156"/>
    </location>
</feature>
<dbReference type="FunFam" id="3.30.450.40:FF:000008">
    <property type="entry name" value="GAF domain-containing proteins"/>
    <property type="match status" value="1"/>
</dbReference>
<proteinExistence type="inferred from homology"/>
<dbReference type="InterPro" id="IPR029016">
    <property type="entry name" value="GAF-like_dom_sf"/>
</dbReference>
<protein>
    <recommendedName>
        <fullName evidence="2">GAF domain-containing protein</fullName>
    </recommendedName>
</protein>
<dbReference type="AlphaFoldDB" id="A0A644WJX8"/>
<dbReference type="InterPro" id="IPR003018">
    <property type="entry name" value="GAF"/>
</dbReference>
<dbReference type="Pfam" id="PF13185">
    <property type="entry name" value="GAF_2"/>
    <property type="match status" value="1"/>
</dbReference>
<dbReference type="EMBL" id="VSSQ01000981">
    <property type="protein sequence ID" value="MPM03788.1"/>
    <property type="molecule type" value="Genomic_DNA"/>
</dbReference>
<organism evidence="3">
    <name type="scientific">bioreactor metagenome</name>
    <dbReference type="NCBI Taxonomy" id="1076179"/>
    <lineage>
        <taxon>unclassified sequences</taxon>
        <taxon>metagenomes</taxon>
        <taxon>ecological metagenomes</taxon>
    </lineage>
</organism>
<comment type="similarity">
    <text evidence="1">Belongs to the free Met sulfoxide reductase family.</text>
</comment>
<sequence>MELHNSEGMLEQLAALIRDWDGSVLRRYCHLANASALLAEHLGDINWVGFYLVDDSGQNLMLGPFQGKVACTDIPFSRGVCGLCARTGKSVRVDDVHAFADHIACDSASNSEVVAPLVDAKGRVVGVLDVDSPTLSRFTLEDQKLLDDAAKIISQLLYS</sequence>
<comment type="caution">
    <text evidence="3">The sequence shown here is derived from an EMBL/GenBank/DDBJ whole genome shotgun (WGS) entry which is preliminary data.</text>
</comment>
<dbReference type="PROSITE" id="PS01320">
    <property type="entry name" value="UPF0067"/>
    <property type="match status" value="1"/>
</dbReference>
<accession>A0A644WJX8</accession>
<dbReference type="PANTHER" id="PTHR21021:SF15">
    <property type="entry name" value="FREE METHIONINE-R-SULFOXIDE REDUCTASE"/>
    <property type="match status" value="1"/>
</dbReference>
<evidence type="ECO:0000313" key="3">
    <source>
        <dbReference type="EMBL" id="MPM03788.1"/>
    </source>
</evidence>
<evidence type="ECO:0000259" key="2">
    <source>
        <dbReference type="Pfam" id="PF13185"/>
    </source>
</evidence>
<dbReference type="InterPro" id="IPR000614">
    <property type="entry name" value="FRMsr_CS"/>
</dbReference>
<evidence type="ECO:0000256" key="1">
    <source>
        <dbReference type="ARBA" id="ARBA00038454"/>
    </source>
</evidence>